<dbReference type="AlphaFoldDB" id="Q9YBV5"/>
<accession>Q9YBV5</accession>
<dbReference type="InterPro" id="IPR036812">
    <property type="entry name" value="NAD(P)_OxRdtase_dom_sf"/>
</dbReference>
<dbReference type="InterPro" id="IPR023210">
    <property type="entry name" value="NADP_OxRdtase_dom"/>
</dbReference>
<organism evidence="2 3">
    <name type="scientific">Aeropyrum pernix (strain ATCC 700893 / DSM 11879 / JCM 9820 / NBRC 100138 / K1)</name>
    <dbReference type="NCBI Taxonomy" id="272557"/>
    <lineage>
        <taxon>Archaea</taxon>
        <taxon>Thermoproteota</taxon>
        <taxon>Thermoprotei</taxon>
        <taxon>Desulfurococcales</taxon>
        <taxon>Desulfurococcaceae</taxon>
        <taxon>Aeropyrum</taxon>
    </lineage>
</organism>
<dbReference type="PANTHER" id="PTHR43312">
    <property type="entry name" value="D-THREO-ALDOSE 1-DEHYDROGENASE"/>
    <property type="match status" value="1"/>
</dbReference>
<dbReference type="PIR" id="G72629">
    <property type="entry name" value="G72629"/>
</dbReference>
<dbReference type="STRING" id="272557.APE_1495.1"/>
<evidence type="ECO:0000259" key="1">
    <source>
        <dbReference type="Pfam" id="PF00248"/>
    </source>
</evidence>
<dbReference type="EMBL" id="BA000002">
    <property type="protein sequence ID" value="BAA80493.2"/>
    <property type="molecule type" value="Genomic_DNA"/>
</dbReference>
<protein>
    <recommendedName>
        <fullName evidence="1">NADP-dependent oxidoreductase domain-containing protein</fullName>
    </recommendedName>
</protein>
<dbReference type="SUPFAM" id="SSF51430">
    <property type="entry name" value="NAD(P)-linked oxidoreductase"/>
    <property type="match status" value="1"/>
</dbReference>
<dbReference type="InterPro" id="IPR053135">
    <property type="entry name" value="AKR2_Oxidoreductase"/>
</dbReference>
<dbReference type="GeneID" id="1446051"/>
<dbReference type="Proteomes" id="UP000002518">
    <property type="component" value="Chromosome"/>
</dbReference>
<feature type="domain" description="NADP-dependent oxidoreductase" evidence="1">
    <location>
        <begin position="11"/>
        <end position="305"/>
    </location>
</feature>
<name>Q9YBV5_AERPE</name>
<proteinExistence type="predicted"/>
<evidence type="ECO:0000313" key="3">
    <source>
        <dbReference type="Proteomes" id="UP000002518"/>
    </source>
</evidence>
<dbReference type="EnsemblBacteria" id="BAA80493">
    <property type="protein sequence ID" value="BAA80493"/>
    <property type="gene ID" value="APE_1495.1"/>
</dbReference>
<evidence type="ECO:0000313" key="2">
    <source>
        <dbReference type="EMBL" id="BAA80493.2"/>
    </source>
</evidence>
<keyword evidence="3" id="KW-1185">Reference proteome</keyword>
<sequence length="326" mass="36057">MSRSTKMPASKLAYGVYSLTGMYGSVEPGEALAILRFARSLGVEHFDTADVYGNGLGERLLGEAFPGGRGVFVATKVGYDFYSGGRPVRRYDREYLEKALRRSLERLGVESVDLLYIHNPPLEVLRGGEIYRFLSWARREGLIGMGGIALGPETDVAEEALEAVSHSEVEAVQFVYNMLEQEPGYTIAAWARERGVAAVARVPHAGGVLDESITPSEAEKLSDHRSLRRRGWYRWAFRVYGRMKPLLEGLPGTPGQKAIAFILSSAPVDSVVLIARSRERLVEYVSPESTLQLPRSVVEEIRRIYIEEVGESPEAPLKSLRLAGVL</sequence>
<reference evidence="2 3" key="1">
    <citation type="journal article" date="1999" name="DNA Res.">
        <title>Complete genome sequence of an aerobic hyper-thermophilic crenarchaeon, Aeropyrum pernix K1.</title>
        <authorList>
            <person name="Kawarabayasi Y."/>
            <person name="Hino Y."/>
            <person name="Horikawa H."/>
            <person name="Yamazaki S."/>
            <person name="Haikawa Y."/>
            <person name="Jin-no K."/>
            <person name="Takahashi M."/>
            <person name="Sekine M."/>
            <person name="Baba S."/>
            <person name="Ankai A."/>
            <person name="Kosugi H."/>
            <person name="Hosoyama A."/>
            <person name="Fukui S."/>
            <person name="Nagai Y."/>
            <person name="Nishijima K."/>
            <person name="Nakazawa H."/>
            <person name="Takamiya M."/>
            <person name="Masuda S."/>
            <person name="Funahashi T."/>
            <person name="Tanaka T."/>
            <person name="Kudoh Y."/>
            <person name="Yamazaki J."/>
            <person name="Kushida N."/>
            <person name="Oguchi A."/>
            <person name="Aoki K."/>
            <person name="Kubota K."/>
            <person name="Nakamura Y."/>
            <person name="Nomura N."/>
            <person name="Sako Y."/>
            <person name="Kikuchi H."/>
        </authorList>
    </citation>
    <scope>NUCLEOTIDE SEQUENCE [LARGE SCALE GENOMIC DNA]</scope>
    <source>
        <strain evidence="3">ATCC 700893 / DSM 11879 / JCM 9820 / NBRC 100138 / K1</strain>
    </source>
</reference>
<dbReference type="PANTHER" id="PTHR43312:SF1">
    <property type="entry name" value="NADP-DEPENDENT OXIDOREDUCTASE DOMAIN-CONTAINING PROTEIN"/>
    <property type="match status" value="1"/>
</dbReference>
<dbReference type="Gene3D" id="3.20.20.100">
    <property type="entry name" value="NADP-dependent oxidoreductase domain"/>
    <property type="match status" value="1"/>
</dbReference>
<dbReference type="Pfam" id="PF00248">
    <property type="entry name" value="Aldo_ket_red"/>
    <property type="match status" value="1"/>
</dbReference>
<dbReference type="eggNOG" id="arCOG01617">
    <property type="taxonomic scope" value="Archaea"/>
</dbReference>
<dbReference type="KEGG" id="ape:APE_1495.1"/>
<dbReference type="CDD" id="cd19086">
    <property type="entry name" value="AKR_AKR11C1"/>
    <property type="match status" value="1"/>
</dbReference>
<dbReference type="RefSeq" id="WP_010866407.1">
    <property type="nucleotide sequence ID" value="NC_000854.2"/>
</dbReference>
<gene>
    <name evidence="2" type="ordered locus">APE_1495.1</name>
</gene>